<dbReference type="RefSeq" id="WP_206960160.1">
    <property type="nucleotide sequence ID" value="NZ_BAAAJJ010000007.1"/>
</dbReference>
<gene>
    <name evidence="2" type="ORF">J0695_03790</name>
</gene>
<organism evidence="2 3">
    <name type="scientific">Streptomyces beijiangensis</name>
    <dbReference type="NCBI Taxonomy" id="163361"/>
    <lineage>
        <taxon>Bacteria</taxon>
        <taxon>Bacillati</taxon>
        <taxon>Actinomycetota</taxon>
        <taxon>Actinomycetes</taxon>
        <taxon>Kitasatosporales</taxon>
        <taxon>Streptomycetaceae</taxon>
        <taxon>Streptomyces</taxon>
    </lineage>
</organism>
<evidence type="ECO:0000313" key="3">
    <source>
        <dbReference type="Proteomes" id="UP000664167"/>
    </source>
</evidence>
<dbReference type="Pfam" id="PF12680">
    <property type="entry name" value="SnoaL_2"/>
    <property type="match status" value="1"/>
</dbReference>
<evidence type="ECO:0000313" key="2">
    <source>
        <dbReference type="EMBL" id="MBO0510934.1"/>
    </source>
</evidence>
<dbReference type="Proteomes" id="UP000664167">
    <property type="component" value="Unassembled WGS sequence"/>
</dbReference>
<accession>A0A939JGX0</accession>
<name>A0A939JGX0_9ACTN</name>
<keyword evidence="3" id="KW-1185">Reference proteome</keyword>
<comment type="caution">
    <text evidence="2">The sequence shown here is derived from an EMBL/GenBank/DDBJ whole genome shotgun (WGS) entry which is preliminary data.</text>
</comment>
<dbReference type="AlphaFoldDB" id="A0A939JGX0"/>
<proteinExistence type="predicted"/>
<dbReference type="Gene3D" id="3.10.450.50">
    <property type="match status" value="1"/>
</dbReference>
<reference evidence="2" key="1">
    <citation type="submission" date="2021-03" db="EMBL/GenBank/DDBJ databases">
        <title>Streptomyces poriferae sp. nov., a novel marine sponge-derived Actinobacteria species with anti-MRSA activity.</title>
        <authorList>
            <person name="Sandoval-Powers M."/>
            <person name="Kralova S."/>
            <person name="Nguyen G.-S."/>
            <person name="Fawwal D."/>
            <person name="Degnes K."/>
            <person name="Klinkenberg G."/>
            <person name="Sletta H."/>
            <person name="Wentzel A."/>
            <person name="Liles M.R."/>
        </authorList>
    </citation>
    <scope>NUCLEOTIDE SEQUENCE</scope>
    <source>
        <strain evidence="2">DSM 41794</strain>
    </source>
</reference>
<protein>
    <submittedName>
        <fullName evidence="2">Nuclear transport factor 2 family protein</fullName>
    </submittedName>
</protein>
<sequence>MTDNLNAFATRYIAMWNEPDPGLRSKAIAELFAPGAQHYTPAQEVHGRAELEERVGTAYERWVEPGLYAFRAVPNATGHHRAVRFNWEMYTVATGKADSVGFDFLVLNELGQIETDFQFVD</sequence>
<feature type="domain" description="SnoaL-like" evidence="1">
    <location>
        <begin position="10"/>
        <end position="102"/>
    </location>
</feature>
<dbReference type="InterPro" id="IPR037401">
    <property type="entry name" value="SnoaL-like"/>
</dbReference>
<dbReference type="SUPFAM" id="SSF54427">
    <property type="entry name" value="NTF2-like"/>
    <property type="match status" value="1"/>
</dbReference>
<dbReference type="EMBL" id="JAFLRJ010000030">
    <property type="protein sequence ID" value="MBO0510934.1"/>
    <property type="molecule type" value="Genomic_DNA"/>
</dbReference>
<dbReference type="InterPro" id="IPR032710">
    <property type="entry name" value="NTF2-like_dom_sf"/>
</dbReference>
<evidence type="ECO:0000259" key="1">
    <source>
        <dbReference type="Pfam" id="PF12680"/>
    </source>
</evidence>